<keyword evidence="3" id="KW-0732">Signal</keyword>
<comment type="catalytic activity">
    <reaction evidence="2">
        <text>D-sedoheptulose 7-phosphate + D-glyceraldehyde 3-phosphate = D-erythrose 4-phosphate + beta-D-fructose 6-phosphate</text>
        <dbReference type="Rhea" id="RHEA:17053"/>
        <dbReference type="ChEBI" id="CHEBI:16897"/>
        <dbReference type="ChEBI" id="CHEBI:57483"/>
        <dbReference type="ChEBI" id="CHEBI:57634"/>
        <dbReference type="ChEBI" id="CHEBI:59776"/>
        <dbReference type="EC" id="2.2.1.2"/>
    </reaction>
</comment>
<dbReference type="AlphaFoldDB" id="A0ABD3M7I2"/>
<dbReference type="EC" id="2.2.1.2" evidence="2"/>
<comment type="caution">
    <text evidence="4">The sequence shown here is derived from an EMBL/GenBank/DDBJ whole genome shotgun (WGS) entry which is preliminary data.</text>
</comment>
<dbReference type="Pfam" id="PF00923">
    <property type="entry name" value="TAL_FSA"/>
    <property type="match status" value="1"/>
</dbReference>
<evidence type="ECO:0000313" key="4">
    <source>
        <dbReference type="EMBL" id="KAL3760045.1"/>
    </source>
</evidence>
<evidence type="ECO:0000256" key="1">
    <source>
        <dbReference type="ARBA" id="ARBA00023270"/>
    </source>
</evidence>
<dbReference type="PROSITE" id="PS00958">
    <property type="entry name" value="TRANSALDOLASE_2"/>
    <property type="match status" value="1"/>
</dbReference>
<evidence type="ECO:0000256" key="3">
    <source>
        <dbReference type="SAM" id="SignalP"/>
    </source>
</evidence>
<organism evidence="4 5">
    <name type="scientific">Discostella pseudostelligera</name>
    <dbReference type="NCBI Taxonomy" id="259834"/>
    <lineage>
        <taxon>Eukaryota</taxon>
        <taxon>Sar</taxon>
        <taxon>Stramenopiles</taxon>
        <taxon>Ochrophyta</taxon>
        <taxon>Bacillariophyta</taxon>
        <taxon>Coscinodiscophyceae</taxon>
        <taxon>Thalassiosirophycidae</taxon>
        <taxon>Stephanodiscales</taxon>
        <taxon>Stephanodiscaceae</taxon>
        <taxon>Discostella</taxon>
    </lineage>
</organism>
<keyword evidence="2" id="KW-0570">Pentose shunt</keyword>
<feature type="chain" id="PRO_5044747888" description="Transaldolase" evidence="3">
    <location>
        <begin position="23"/>
        <end position="407"/>
    </location>
</feature>
<dbReference type="GO" id="GO:0004801">
    <property type="term" value="F:transaldolase activity"/>
    <property type="evidence" value="ECO:0007669"/>
    <property type="project" value="UniProtKB-EC"/>
</dbReference>
<dbReference type="InterPro" id="IPR018225">
    <property type="entry name" value="Transaldolase_AS"/>
</dbReference>
<keyword evidence="2" id="KW-0808">Transferase</keyword>
<feature type="signal peptide" evidence="3">
    <location>
        <begin position="1"/>
        <end position="22"/>
    </location>
</feature>
<dbReference type="SUPFAM" id="SSF51569">
    <property type="entry name" value="Aldolase"/>
    <property type="match status" value="1"/>
</dbReference>
<accession>A0ABD3M7I2</accession>
<dbReference type="InterPro" id="IPR001585">
    <property type="entry name" value="TAL/FSA"/>
</dbReference>
<gene>
    <name evidence="4" type="ORF">ACHAWU_006593</name>
</gene>
<dbReference type="Gene3D" id="3.20.20.70">
    <property type="entry name" value="Aldolase class I"/>
    <property type="match status" value="1"/>
</dbReference>
<sequence length="407" mass="43923">MKFPLLTIVAALTALSPASVAAFSPSHHATTIKLYDISNTSWGISSRTPVRISATTTSKAPTSLYISALETLADMTILSIDSGDIDTVSSYAKTGLITDATTNPLFVSQAAANGDVRYEAMVSDAVSYAKRVTCTEGGCPVPEETLNVAMDKLAVNLGRELVNLVPGRVSTEVDIRLSYDTQRSVERARSIIGMYKECGVPSNRILIKLAGTWEGVQAARILEAEGIQCNITLVFSFLQAAASAQAKAYLISPFPGRILDWHKKQSGTAGYSPDADPGVLAVKRMYAYFRKFGYNTICMPASWRPSRGSEVLGSDVDEILALAGVDEMTIPPSLLNSLSILESTNVVRKVEPMGAAASCNDPDFKLTEESYAAYWKTDVCGQEKLKEGIDAFTVETEKLIKILIDKF</sequence>
<protein>
    <recommendedName>
        <fullName evidence="2">Transaldolase</fullName>
        <ecNumber evidence="2">2.2.1.2</ecNumber>
    </recommendedName>
</protein>
<dbReference type="PANTHER" id="PTHR10683">
    <property type="entry name" value="TRANSALDOLASE"/>
    <property type="match status" value="1"/>
</dbReference>
<dbReference type="GO" id="GO:0006098">
    <property type="term" value="P:pentose-phosphate shunt"/>
    <property type="evidence" value="ECO:0007669"/>
    <property type="project" value="UniProtKB-KW"/>
</dbReference>
<dbReference type="EMBL" id="JALLBG020000194">
    <property type="protein sequence ID" value="KAL3760045.1"/>
    <property type="molecule type" value="Genomic_DNA"/>
</dbReference>
<dbReference type="PANTHER" id="PTHR10683:SF18">
    <property type="entry name" value="TRANSALDOLASE"/>
    <property type="match status" value="1"/>
</dbReference>
<name>A0ABD3M7I2_9STRA</name>
<comment type="pathway">
    <text evidence="2">Carbohydrate degradation; pentose phosphate pathway; D-glyceraldehyde 3-phosphate and beta-D-fructose 6-phosphate from D-ribose 5-phosphate and D-xylulose 5-phosphate (non-oxidative stage): step 2/3.</text>
</comment>
<keyword evidence="1" id="KW-0704">Schiff base</keyword>
<dbReference type="InterPro" id="IPR013785">
    <property type="entry name" value="Aldolase_TIM"/>
</dbReference>
<comment type="function">
    <text evidence="2">Catalyzes the rate-limiting step of the non-oxidative phase in the pentose phosphate pathway. Catalyzes the reversible conversion of sedheptulose-7-phosphate and D-glyceraldehyde 3-phosphate into erythrose-4-phosphate and beta-D-fructose 6-phosphate.</text>
</comment>
<keyword evidence="5" id="KW-1185">Reference proteome</keyword>
<reference evidence="4 5" key="1">
    <citation type="submission" date="2024-10" db="EMBL/GenBank/DDBJ databases">
        <title>Updated reference genomes for cyclostephanoid diatoms.</title>
        <authorList>
            <person name="Roberts W.R."/>
            <person name="Alverson A.J."/>
        </authorList>
    </citation>
    <scope>NUCLEOTIDE SEQUENCE [LARGE SCALE GENOMIC DNA]</scope>
    <source>
        <strain evidence="4 5">AJA232-27</strain>
    </source>
</reference>
<proteinExistence type="predicted"/>
<evidence type="ECO:0000313" key="5">
    <source>
        <dbReference type="Proteomes" id="UP001530293"/>
    </source>
</evidence>
<dbReference type="Proteomes" id="UP001530293">
    <property type="component" value="Unassembled WGS sequence"/>
</dbReference>
<evidence type="ECO:0000256" key="2">
    <source>
        <dbReference type="RuleBase" id="RU000501"/>
    </source>
</evidence>